<dbReference type="EMBL" id="CASHTH010002337">
    <property type="protein sequence ID" value="CAI8028476.1"/>
    <property type="molecule type" value="Genomic_DNA"/>
</dbReference>
<proteinExistence type="predicted"/>
<keyword evidence="3" id="KW-1185">Reference proteome</keyword>
<dbReference type="EMBL" id="CASHTH010001964">
    <property type="protein sequence ID" value="CAI8022577.1"/>
    <property type="molecule type" value="Genomic_DNA"/>
</dbReference>
<reference evidence="2" key="1">
    <citation type="submission" date="2023-03" db="EMBL/GenBank/DDBJ databases">
        <authorList>
            <person name="Steffen K."/>
            <person name="Cardenas P."/>
        </authorList>
    </citation>
    <scope>NUCLEOTIDE SEQUENCE</scope>
</reference>
<gene>
    <name evidence="1" type="ORF">GBAR_LOCUS13243</name>
    <name evidence="2" type="ORF">GBAR_LOCUS16236</name>
</gene>
<protein>
    <submittedName>
        <fullName evidence="2">Uncharacterized protein</fullName>
    </submittedName>
</protein>
<evidence type="ECO:0000313" key="1">
    <source>
        <dbReference type="EMBL" id="CAI8022577.1"/>
    </source>
</evidence>
<name>A0AA35SH17_GEOBA</name>
<dbReference type="AlphaFoldDB" id="A0AA35SH17"/>
<sequence>MKRTRVVVAAVPLVVFAAVSFLAYGLSVSFRLPTPFNEILVEGELVLLIKNYRVSYNVTCVSSRAS</sequence>
<dbReference type="Proteomes" id="UP001174909">
    <property type="component" value="Unassembled WGS sequence"/>
</dbReference>
<evidence type="ECO:0000313" key="2">
    <source>
        <dbReference type="EMBL" id="CAI8028476.1"/>
    </source>
</evidence>
<organism evidence="2 3">
    <name type="scientific">Geodia barretti</name>
    <name type="common">Barrett's horny sponge</name>
    <dbReference type="NCBI Taxonomy" id="519541"/>
    <lineage>
        <taxon>Eukaryota</taxon>
        <taxon>Metazoa</taxon>
        <taxon>Porifera</taxon>
        <taxon>Demospongiae</taxon>
        <taxon>Heteroscleromorpha</taxon>
        <taxon>Tetractinellida</taxon>
        <taxon>Astrophorina</taxon>
        <taxon>Geodiidae</taxon>
        <taxon>Geodia</taxon>
    </lineage>
</organism>
<evidence type="ECO:0000313" key="3">
    <source>
        <dbReference type="Proteomes" id="UP001174909"/>
    </source>
</evidence>
<comment type="caution">
    <text evidence="2">The sequence shown here is derived from an EMBL/GenBank/DDBJ whole genome shotgun (WGS) entry which is preliminary data.</text>
</comment>
<accession>A0AA35SH17</accession>